<dbReference type="InterPro" id="IPR017853">
    <property type="entry name" value="GH"/>
</dbReference>
<sequence length="584" mass="69055">MLKESIYHRPKNQFAYSCHDETVQIMLRTKHLDLNSVTLFYGDPFQFVDNRWVKTSVSMKVSGHDELFDYWLVRIKPPQKRLRYAFELIHNEEKLFFTEKGFCDFVHDDFSAYFCFPFYHKSDSFTAPTWVKETVWYQIFPDRFSNGTTTNDPATTLPWNSTEPTVTTIFGGDLKGVLKKLDYLVDLGITGIYFTPIFKANSNHKYDTIDYFEIDPQFGDKQTFKKLVEECHKKGIRIMLDAVFNHCGKNFLPFQDAILNRNASPYKDWFHFTENQIKEHHYETFSFEKSMPKLNTTNPEVKQYLIDVGQYWIKEFNIDGWRLDVANEVDHQFWREFRQAVKSVKKDVFLVGEVWHDALPWLEGEQFDSVMNYPLTNMLHRFFAYDEINAKQFEYELQSYMHQYPKPQYEMLFNIVGSHDTPRIINIAQMNKKRVKLIKVFQFSFLGTPSIYYGDEIGLTGDQDPGCRKCMVWEEDNQDQEMLTFMKKLIHLRKKYPIMANEGDFKLLAADANKNHLCYSRETKNQLLLVVMNKSAEKQSISLPIDIKNKTILDLWKSEEFAANSSSIDVTLEPYDFSFLLVRQ</sequence>
<name>A0A5C6W1L0_9BACI</name>
<dbReference type="AlphaFoldDB" id="A0A5C6W1L0"/>
<comment type="caution">
    <text evidence="5">The sequence shown here is derived from an EMBL/GenBank/DDBJ whole genome shotgun (WGS) entry which is preliminary data.</text>
</comment>
<evidence type="ECO:0000313" key="5">
    <source>
        <dbReference type="EMBL" id="TXC90792.1"/>
    </source>
</evidence>
<dbReference type="Pfam" id="PF16657">
    <property type="entry name" value="Malt_amylase_C"/>
    <property type="match status" value="1"/>
</dbReference>
<dbReference type="Gene3D" id="2.60.40.10">
    <property type="entry name" value="Immunoglobulins"/>
    <property type="match status" value="1"/>
</dbReference>
<dbReference type="GO" id="GO:0005975">
    <property type="term" value="P:carbohydrate metabolic process"/>
    <property type="evidence" value="ECO:0007669"/>
    <property type="project" value="InterPro"/>
</dbReference>
<dbReference type="InterPro" id="IPR045857">
    <property type="entry name" value="O16G_dom_2"/>
</dbReference>
<proteinExistence type="inferred from homology"/>
<dbReference type="Pfam" id="PF00128">
    <property type="entry name" value="Alpha-amylase"/>
    <property type="match status" value="1"/>
</dbReference>
<dbReference type="Proteomes" id="UP000321363">
    <property type="component" value="Unassembled WGS sequence"/>
</dbReference>
<dbReference type="SUPFAM" id="SSF51011">
    <property type="entry name" value="Glycosyl hydrolase domain"/>
    <property type="match status" value="1"/>
</dbReference>
<keyword evidence="6" id="KW-1185">Reference proteome</keyword>
<dbReference type="Pfam" id="PF02903">
    <property type="entry name" value="Alpha-amylase_N"/>
    <property type="match status" value="1"/>
</dbReference>
<keyword evidence="2" id="KW-0378">Hydrolase</keyword>
<feature type="domain" description="Glycosyl hydrolase family 13 catalytic" evidence="4">
    <location>
        <begin position="138"/>
        <end position="493"/>
    </location>
</feature>
<dbReference type="SMART" id="SM00642">
    <property type="entry name" value="Aamy"/>
    <property type="match status" value="1"/>
</dbReference>
<keyword evidence="3 5" id="KW-0326">Glycosidase</keyword>
<dbReference type="CDD" id="cd11338">
    <property type="entry name" value="AmyAc_CMD"/>
    <property type="match status" value="1"/>
</dbReference>
<dbReference type="PANTHER" id="PTHR10357:SF210">
    <property type="entry name" value="MALTODEXTRIN GLUCOSIDASE"/>
    <property type="match status" value="1"/>
</dbReference>
<comment type="similarity">
    <text evidence="1">Belongs to the glycosyl hydrolase 13 family.</text>
</comment>
<evidence type="ECO:0000256" key="1">
    <source>
        <dbReference type="ARBA" id="ARBA00008061"/>
    </source>
</evidence>
<dbReference type="RefSeq" id="WP_146948995.1">
    <property type="nucleotide sequence ID" value="NZ_VOQF01000006.1"/>
</dbReference>
<evidence type="ECO:0000259" key="4">
    <source>
        <dbReference type="SMART" id="SM00642"/>
    </source>
</evidence>
<dbReference type="SUPFAM" id="SSF51445">
    <property type="entry name" value="(Trans)glycosidases"/>
    <property type="match status" value="1"/>
</dbReference>
<dbReference type="InterPro" id="IPR013783">
    <property type="entry name" value="Ig-like_fold"/>
</dbReference>
<dbReference type="Gene3D" id="3.20.20.80">
    <property type="entry name" value="Glycosidases"/>
    <property type="match status" value="1"/>
</dbReference>
<organism evidence="5 6">
    <name type="scientific">Metabacillus litoralis</name>
    <dbReference type="NCBI Taxonomy" id="152268"/>
    <lineage>
        <taxon>Bacteria</taxon>
        <taxon>Bacillati</taxon>
        <taxon>Bacillota</taxon>
        <taxon>Bacilli</taxon>
        <taxon>Bacillales</taxon>
        <taxon>Bacillaceae</taxon>
        <taxon>Metabacillus</taxon>
    </lineage>
</organism>
<gene>
    <name evidence="5" type="ORF">FS935_12860</name>
</gene>
<accession>A0A5C6W1L0</accession>
<evidence type="ECO:0000256" key="3">
    <source>
        <dbReference type="ARBA" id="ARBA00023295"/>
    </source>
</evidence>
<evidence type="ECO:0000313" key="6">
    <source>
        <dbReference type="Proteomes" id="UP000321363"/>
    </source>
</evidence>
<dbReference type="OrthoDB" id="9805159at2"/>
<dbReference type="Gene3D" id="3.90.400.10">
    <property type="entry name" value="Oligo-1,6-glucosidase, Domain 2"/>
    <property type="match status" value="1"/>
</dbReference>
<reference evidence="5 6" key="1">
    <citation type="journal article" date="2005" name="Int. J. Syst. Evol. Microbiol.">
        <title>Bacillus litoralis sp. nov., isolated from a tidal flat of the Yellow Sea in Korea.</title>
        <authorList>
            <person name="Yoon J.H."/>
            <person name="Oh T.K."/>
        </authorList>
    </citation>
    <scope>NUCLEOTIDE SEQUENCE [LARGE SCALE GENOMIC DNA]</scope>
    <source>
        <strain evidence="5 6">SW-211</strain>
    </source>
</reference>
<protein>
    <submittedName>
        <fullName evidence="5">Alpha-glycosidase</fullName>
    </submittedName>
</protein>
<dbReference type="CDD" id="cd02857">
    <property type="entry name" value="E_set_CDase_PDE_N"/>
    <property type="match status" value="1"/>
</dbReference>
<dbReference type="GO" id="GO:0004553">
    <property type="term" value="F:hydrolase activity, hydrolyzing O-glycosyl compounds"/>
    <property type="evidence" value="ECO:0007669"/>
    <property type="project" value="InterPro"/>
</dbReference>
<dbReference type="InterPro" id="IPR032091">
    <property type="entry name" value="Malt_amylase-like_C"/>
</dbReference>
<dbReference type="InterPro" id="IPR004185">
    <property type="entry name" value="Glyco_hydro_13_lg-like_dom"/>
</dbReference>
<dbReference type="Gene3D" id="2.60.40.1180">
    <property type="entry name" value="Golgi alpha-mannosidase II"/>
    <property type="match status" value="1"/>
</dbReference>
<dbReference type="PANTHER" id="PTHR10357">
    <property type="entry name" value="ALPHA-AMYLASE FAMILY MEMBER"/>
    <property type="match status" value="1"/>
</dbReference>
<dbReference type="InterPro" id="IPR006047">
    <property type="entry name" value="GH13_cat_dom"/>
</dbReference>
<evidence type="ECO:0000256" key="2">
    <source>
        <dbReference type="ARBA" id="ARBA00022801"/>
    </source>
</evidence>
<dbReference type="EMBL" id="VOQF01000006">
    <property type="protein sequence ID" value="TXC90792.1"/>
    <property type="molecule type" value="Genomic_DNA"/>
</dbReference>
<dbReference type="InterPro" id="IPR013780">
    <property type="entry name" value="Glyco_hydro_b"/>
</dbReference>